<accession>A0A314ZI87</accession>
<evidence type="ECO:0000313" key="2">
    <source>
        <dbReference type="Proteomes" id="UP000250321"/>
    </source>
</evidence>
<evidence type="ECO:0000313" key="1">
    <source>
        <dbReference type="EMBL" id="PQQ17234.1"/>
    </source>
</evidence>
<sequence length="113" mass="12817">MKKMRCLDEGFVWPSEKSCPRLLSVKLNSEDIGLQCPLGLHCYTWNISFLSFPIDDDPPSTEKYRGTRRSWCSRTWVMGETGLKKAAKLKGKTRAGMQVICSSSTSFFNLGSW</sequence>
<dbReference type="Proteomes" id="UP000250321">
    <property type="component" value="Unassembled WGS sequence"/>
</dbReference>
<gene>
    <name evidence="1" type="ORF">Pyn_34156</name>
</gene>
<dbReference type="AlphaFoldDB" id="A0A314ZI87"/>
<comment type="caution">
    <text evidence="1">The sequence shown here is derived from an EMBL/GenBank/DDBJ whole genome shotgun (WGS) entry which is preliminary data.</text>
</comment>
<reference evidence="1 2" key="1">
    <citation type="submission" date="2018-02" db="EMBL/GenBank/DDBJ databases">
        <title>Draft genome of wild Prunus yedoensis var. nudiflora.</title>
        <authorList>
            <person name="Baek S."/>
            <person name="Kim J.-H."/>
            <person name="Choi K."/>
            <person name="Kim G.-B."/>
            <person name="Cho A."/>
            <person name="Jang H."/>
            <person name="Shin C.-H."/>
            <person name="Yu H.-J."/>
            <person name="Mun J.-H."/>
        </authorList>
    </citation>
    <scope>NUCLEOTIDE SEQUENCE [LARGE SCALE GENOMIC DNA]</scope>
    <source>
        <strain evidence="2">cv. Jeju island</strain>
        <tissue evidence="1">Leaf</tissue>
    </source>
</reference>
<keyword evidence="2" id="KW-1185">Reference proteome</keyword>
<dbReference type="EMBL" id="PJQY01000160">
    <property type="protein sequence ID" value="PQQ17234.1"/>
    <property type="molecule type" value="Genomic_DNA"/>
</dbReference>
<organism evidence="1 2">
    <name type="scientific">Prunus yedoensis var. nudiflora</name>
    <dbReference type="NCBI Taxonomy" id="2094558"/>
    <lineage>
        <taxon>Eukaryota</taxon>
        <taxon>Viridiplantae</taxon>
        <taxon>Streptophyta</taxon>
        <taxon>Embryophyta</taxon>
        <taxon>Tracheophyta</taxon>
        <taxon>Spermatophyta</taxon>
        <taxon>Magnoliopsida</taxon>
        <taxon>eudicotyledons</taxon>
        <taxon>Gunneridae</taxon>
        <taxon>Pentapetalae</taxon>
        <taxon>rosids</taxon>
        <taxon>fabids</taxon>
        <taxon>Rosales</taxon>
        <taxon>Rosaceae</taxon>
        <taxon>Amygdaloideae</taxon>
        <taxon>Amygdaleae</taxon>
        <taxon>Prunus</taxon>
    </lineage>
</organism>
<proteinExistence type="predicted"/>
<protein>
    <submittedName>
        <fullName evidence="1">Uncharacterized protein</fullName>
    </submittedName>
</protein>
<name>A0A314ZI87_PRUYE</name>